<dbReference type="Gene3D" id="1.20.1250.20">
    <property type="entry name" value="MFS general substrate transporter like domains"/>
    <property type="match status" value="2"/>
</dbReference>
<feature type="transmembrane region" description="Helical" evidence="8">
    <location>
        <begin position="21"/>
        <end position="40"/>
    </location>
</feature>
<keyword evidence="7 8" id="KW-0472">Membrane</keyword>
<keyword evidence="2" id="KW-0813">Transport</keyword>
<dbReference type="PANTHER" id="PTHR23535">
    <property type="entry name" value="SUGAR EFFLUX TRANSPORTER A-RELATED"/>
    <property type="match status" value="1"/>
</dbReference>
<evidence type="ECO:0000256" key="8">
    <source>
        <dbReference type="SAM" id="Phobius"/>
    </source>
</evidence>
<keyword evidence="4" id="KW-0762">Sugar transport</keyword>
<evidence type="ECO:0000256" key="5">
    <source>
        <dbReference type="ARBA" id="ARBA00022692"/>
    </source>
</evidence>
<keyword evidence="6 8" id="KW-1133">Transmembrane helix</keyword>
<feature type="transmembrane region" description="Helical" evidence="8">
    <location>
        <begin position="276"/>
        <end position="294"/>
    </location>
</feature>
<dbReference type="SUPFAM" id="SSF103473">
    <property type="entry name" value="MFS general substrate transporter"/>
    <property type="match status" value="1"/>
</dbReference>
<proteinExistence type="predicted"/>
<dbReference type="InterPro" id="IPR011701">
    <property type="entry name" value="MFS"/>
</dbReference>
<evidence type="ECO:0000313" key="9">
    <source>
        <dbReference type="EMBL" id="MFC3701024.1"/>
    </source>
</evidence>
<gene>
    <name evidence="9" type="ORF">ACFOND_05155</name>
</gene>
<evidence type="ECO:0000256" key="1">
    <source>
        <dbReference type="ARBA" id="ARBA00004651"/>
    </source>
</evidence>
<sequence length="389" mass="42145">MKISMLEQLTLIFKDRMRFKLLLLSLSMGMAGASIMPVLSTHLALNMGIEPLWIGFIFAANTLSGIVVSHWIANHSDSGLSRLGIIQKGAWISFFSVIGLGVSTHYIVLMVTGMALFAAVSPIQPQIFAMARDLVEEEDAALFQSLLRASISFSWIIGPPLAYILFSLIGFSGLSFICAGIFLLSLVSLKGFQDAPLQVKTTEVKLTDPRLKWLVLAMAAVFAANNMYIVYMPIYLQENLNFVAVIPGLLMGFTAGLEIPMMIYTGARSNHWPLFSPLKFAALMGVVFYSLIFFSQNLSILFMAQLFNGAFIGIMAGLGISVFQALMKGRMGMASTLYTNAIRMGGLAGALGGGVLAQMIGIRGVFVACTLMAIIAFMALSKASRLKPN</sequence>
<evidence type="ECO:0000256" key="6">
    <source>
        <dbReference type="ARBA" id="ARBA00022989"/>
    </source>
</evidence>
<dbReference type="PANTHER" id="PTHR23535:SF2">
    <property type="entry name" value="SUGAR EFFLUX TRANSPORTER A-RELATED"/>
    <property type="match status" value="1"/>
</dbReference>
<dbReference type="RefSeq" id="WP_377362408.1">
    <property type="nucleotide sequence ID" value="NZ_JBHRYN010000007.1"/>
</dbReference>
<dbReference type="EMBL" id="JBHRYN010000007">
    <property type="protein sequence ID" value="MFC3701024.1"/>
    <property type="molecule type" value="Genomic_DNA"/>
</dbReference>
<dbReference type="Proteomes" id="UP001595710">
    <property type="component" value="Unassembled WGS sequence"/>
</dbReference>
<keyword evidence="5 8" id="KW-0812">Transmembrane</keyword>
<feature type="transmembrane region" description="Helical" evidence="8">
    <location>
        <begin position="337"/>
        <end position="356"/>
    </location>
</feature>
<feature type="transmembrane region" description="Helical" evidence="8">
    <location>
        <begin position="94"/>
        <end position="120"/>
    </location>
</feature>
<evidence type="ECO:0000256" key="2">
    <source>
        <dbReference type="ARBA" id="ARBA00022448"/>
    </source>
</evidence>
<comment type="subcellular location">
    <subcellularLocation>
        <location evidence="1">Cell membrane</location>
        <topology evidence="1">Multi-pass membrane protein</topology>
    </subcellularLocation>
</comment>
<comment type="caution">
    <text evidence="9">The sequence shown here is derived from an EMBL/GenBank/DDBJ whole genome shotgun (WGS) entry which is preliminary data.</text>
</comment>
<feature type="transmembrane region" description="Helical" evidence="8">
    <location>
        <begin position="362"/>
        <end position="380"/>
    </location>
</feature>
<feature type="transmembrane region" description="Helical" evidence="8">
    <location>
        <begin position="52"/>
        <end position="73"/>
    </location>
</feature>
<keyword evidence="3" id="KW-1003">Cell membrane</keyword>
<organism evidence="9 10">
    <name type="scientific">Reinekea marina</name>
    <dbReference type="NCBI Taxonomy" id="1310421"/>
    <lineage>
        <taxon>Bacteria</taxon>
        <taxon>Pseudomonadati</taxon>
        <taxon>Pseudomonadota</taxon>
        <taxon>Gammaproteobacteria</taxon>
        <taxon>Oceanospirillales</taxon>
        <taxon>Saccharospirillaceae</taxon>
        <taxon>Reinekea</taxon>
    </lineage>
</organism>
<name>A0ABV7WQB0_9GAMM</name>
<feature type="transmembrane region" description="Helical" evidence="8">
    <location>
        <begin position="161"/>
        <end position="192"/>
    </location>
</feature>
<dbReference type="Pfam" id="PF07690">
    <property type="entry name" value="MFS_1"/>
    <property type="match status" value="1"/>
</dbReference>
<evidence type="ECO:0000256" key="7">
    <source>
        <dbReference type="ARBA" id="ARBA00023136"/>
    </source>
</evidence>
<keyword evidence="10" id="KW-1185">Reference proteome</keyword>
<reference evidence="10" key="1">
    <citation type="journal article" date="2019" name="Int. J. Syst. Evol. Microbiol.">
        <title>The Global Catalogue of Microorganisms (GCM) 10K type strain sequencing project: providing services to taxonomists for standard genome sequencing and annotation.</title>
        <authorList>
            <consortium name="The Broad Institute Genomics Platform"/>
            <consortium name="The Broad Institute Genome Sequencing Center for Infectious Disease"/>
            <person name="Wu L."/>
            <person name="Ma J."/>
        </authorList>
    </citation>
    <scope>NUCLEOTIDE SEQUENCE [LARGE SCALE GENOMIC DNA]</scope>
    <source>
        <strain evidence="10">CECT 8288</strain>
    </source>
</reference>
<evidence type="ECO:0000313" key="10">
    <source>
        <dbReference type="Proteomes" id="UP001595710"/>
    </source>
</evidence>
<evidence type="ECO:0000256" key="3">
    <source>
        <dbReference type="ARBA" id="ARBA00022475"/>
    </source>
</evidence>
<protein>
    <submittedName>
        <fullName evidence="9">MFS transporter</fullName>
    </submittedName>
</protein>
<feature type="transmembrane region" description="Helical" evidence="8">
    <location>
        <begin position="300"/>
        <end position="325"/>
    </location>
</feature>
<feature type="transmembrane region" description="Helical" evidence="8">
    <location>
        <begin position="242"/>
        <end position="264"/>
    </location>
</feature>
<dbReference type="InterPro" id="IPR036259">
    <property type="entry name" value="MFS_trans_sf"/>
</dbReference>
<evidence type="ECO:0000256" key="4">
    <source>
        <dbReference type="ARBA" id="ARBA00022597"/>
    </source>
</evidence>
<accession>A0ABV7WQB0</accession>
<feature type="transmembrane region" description="Helical" evidence="8">
    <location>
        <begin position="213"/>
        <end position="236"/>
    </location>
</feature>